<comment type="caution">
    <text evidence="1">The sequence shown here is derived from an EMBL/GenBank/DDBJ whole genome shotgun (WGS) entry which is preliminary data.</text>
</comment>
<dbReference type="Proteomes" id="UP001580391">
    <property type="component" value="Unassembled WGS sequence"/>
</dbReference>
<accession>A0ABV5BNH6</accession>
<organism evidence="1 2">
    <name type="scientific">Leptospira wolffii</name>
    <dbReference type="NCBI Taxonomy" id="409998"/>
    <lineage>
        <taxon>Bacteria</taxon>
        <taxon>Pseudomonadati</taxon>
        <taxon>Spirochaetota</taxon>
        <taxon>Spirochaetia</taxon>
        <taxon>Leptospirales</taxon>
        <taxon>Leptospiraceae</taxon>
        <taxon>Leptospira</taxon>
    </lineage>
</organism>
<gene>
    <name evidence="1" type="ORF">ACE5IX_10110</name>
</gene>
<name>A0ABV5BNH6_9LEPT</name>
<dbReference type="RefSeq" id="WP_016546877.1">
    <property type="nucleotide sequence ID" value="NZ_JBHILI010000005.1"/>
</dbReference>
<sequence length="195" mass="22421">MKTKSLIFFLFLAVCYSPFLLRAQIKETCLNWDRDFPKVDSKLSLNISGLEIILNPPASAWMRSSRPGELVAPTKGQFKVDGKNEVHIEFLFEAEDPDECQFNCKEQSLGLRSARDPEEVFGSCFKSCRENTHFKYGKDRFKLPLKLKIYRDESETLRIDSLTYRDPNPIAGKLAYTFPHYFAGDLVECSANAWD</sequence>
<evidence type="ECO:0000313" key="1">
    <source>
        <dbReference type="EMBL" id="MFB5736862.1"/>
    </source>
</evidence>
<protein>
    <submittedName>
        <fullName evidence="1">Uncharacterized protein</fullName>
    </submittedName>
</protein>
<dbReference type="EMBL" id="JBHILJ010000004">
    <property type="protein sequence ID" value="MFB5736862.1"/>
    <property type="molecule type" value="Genomic_DNA"/>
</dbReference>
<keyword evidence="2" id="KW-1185">Reference proteome</keyword>
<reference evidence="1 2" key="1">
    <citation type="submission" date="2024-09" db="EMBL/GenBank/DDBJ databases">
        <title>Taxonomic and Genotyping Characterization of Leptospira Strains isolated from Multiple Sources in Colombia highlights the importance of intermediate species.</title>
        <authorList>
            <person name="Torres Higuera L."/>
            <person name="Rojas Tapias D."/>
            <person name="Jimenez Velasquez S."/>
            <person name="Renjifo Ibanez C."/>
        </authorList>
    </citation>
    <scope>NUCLEOTIDE SEQUENCE [LARGE SCALE GENOMIC DNA]</scope>
    <source>
        <strain evidence="1 2">Lep080</strain>
    </source>
</reference>
<evidence type="ECO:0000313" key="2">
    <source>
        <dbReference type="Proteomes" id="UP001580391"/>
    </source>
</evidence>
<proteinExistence type="predicted"/>